<accession>A0AAD7NKM2</accession>
<dbReference type="Proteomes" id="UP001215598">
    <property type="component" value="Unassembled WGS sequence"/>
</dbReference>
<organism evidence="1 2">
    <name type="scientific">Mycena metata</name>
    <dbReference type="NCBI Taxonomy" id="1033252"/>
    <lineage>
        <taxon>Eukaryota</taxon>
        <taxon>Fungi</taxon>
        <taxon>Dikarya</taxon>
        <taxon>Basidiomycota</taxon>
        <taxon>Agaricomycotina</taxon>
        <taxon>Agaricomycetes</taxon>
        <taxon>Agaricomycetidae</taxon>
        <taxon>Agaricales</taxon>
        <taxon>Marasmiineae</taxon>
        <taxon>Mycenaceae</taxon>
        <taxon>Mycena</taxon>
    </lineage>
</organism>
<dbReference type="EMBL" id="JARKIB010000028">
    <property type="protein sequence ID" value="KAJ7764362.1"/>
    <property type="molecule type" value="Genomic_DNA"/>
</dbReference>
<comment type="caution">
    <text evidence="1">The sequence shown here is derived from an EMBL/GenBank/DDBJ whole genome shotgun (WGS) entry which is preliminary data.</text>
</comment>
<gene>
    <name evidence="1" type="ORF">B0H16DRAFT_1718288</name>
</gene>
<dbReference type="AlphaFoldDB" id="A0AAD7NKM2"/>
<evidence type="ECO:0000313" key="1">
    <source>
        <dbReference type="EMBL" id="KAJ7764362.1"/>
    </source>
</evidence>
<protein>
    <submittedName>
        <fullName evidence="1">Uncharacterized protein</fullName>
    </submittedName>
</protein>
<name>A0AAD7NKM2_9AGAR</name>
<evidence type="ECO:0000313" key="2">
    <source>
        <dbReference type="Proteomes" id="UP001215598"/>
    </source>
</evidence>
<reference evidence="1" key="1">
    <citation type="submission" date="2023-03" db="EMBL/GenBank/DDBJ databases">
        <title>Massive genome expansion in bonnet fungi (Mycena s.s.) driven by repeated elements and novel gene families across ecological guilds.</title>
        <authorList>
            <consortium name="Lawrence Berkeley National Laboratory"/>
            <person name="Harder C.B."/>
            <person name="Miyauchi S."/>
            <person name="Viragh M."/>
            <person name="Kuo A."/>
            <person name="Thoen E."/>
            <person name="Andreopoulos B."/>
            <person name="Lu D."/>
            <person name="Skrede I."/>
            <person name="Drula E."/>
            <person name="Henrissat B."/>
            <person name="Morin E."/>
            <person name="Kohler A."/>
            <person name="Barry K."/>
            <person name="LaButti K."/>
            <person name="Morin E."/>
            <person name="Salamov A."/>
            <person name="Lipzen A."/>
            <person name="Mereny Z."/>
            <person name="Hegedus B."/>
            <person name="Baldrian P."/>
            <person name="Stursova M."/>
            <person name="Weitz H."/>
            <person name="Taylor A."/>
            <person name="Grigoriev I.V."/>
            <person name="Nagy L.G."/>
            <person name="Martin F."/>
            <person name="Kauserud H."/>
        </authorList>
    </citation>
    <scope>NUCLEOTIDE SEQUENCE</scope>
    <source>
        <strain evidence="1">CBHHK182m</strain>
    </source>
</reference>
<proteinExistence type="predicted"/>
<sequence length="185" mass="21316">MFSTPIVAEEQLKKPRRLSDHLYFRQHLLHYAVACFGPPKLPHEDHEFILMVVVDMVAVSAAKPTGQKRTTVKNIVAIPACIVPDEVLDTQRTLLKSMRDPRPVHSMWISTTGIYPKGEECRFRLNTVIADEIFMSASKLPNFSVDLYSHSYGLFRRVNVDRDFIFQSINDELRLDTNNHYQLEA</sequence>
<keyword evidence="2" id="KW-1185">Reference proteome</keyword>